<dbReference type="InterPro" id="IPR029447">
    <property type="entry name" value="DUF4439"/>
</dbReference>
<accession>A0A840P5N1</accession>
<comment type="caution">
    <text evidence="3">The sequence shown here is derived from an EMBL/GenBank/DDBJ whole genome shotgun (WGS) entry which is preliminary data.</text>
</comment>
<gene>
    <name evidence="3" type="ORF">HNP84_002934</name>
</gene>
<evidence type="ECO:0000259" key="2">
    <source>
        <dbReference type="Pfam" id="PF14530"/>
    </source>
</evidence>
<reference evidence="3 4" key="1">
    <citation type="submission" date="2020-08" db="EMBL/GenBank/DDBJ databases">
        <title>Genomic Encyclopedia of Type Strains, Phase IV (KMG-IV): sequencing the most valuable type-strain genomes for metagenomic binning, comparative biology and taxonomic classification.</title>
        <authorList>
            <person name="Goeker M."/>
        </authorList>
    </citation>
    <scope>NUCLEOTIDE SEQUENCE [LARGE SCALE GENOMIC DNA]</scope>
    <source>
        <strain evidence="3 4">DSM 45615</strain>
    </source>
</reference>
<keyword evidence="4" id="KW-1185">Reference proteome</keyword>
<feature type="domain" description="DUF4439" evidence="2">
    <location>
        <begin position="41"/>
        <end position="169"/>
    </location>
</feature>
<organism evidence="3 4">
    <name type="scientific">Thermocatellispora tengchongensis</name>
    <dbReference type="NCBI Taxonomy" id="1073253"/>
    <lineage>
        <taxon>Bacteria</taxon>
        <taxon>Bacillati</taxon>
        <taxon>Actinomycetota</taxon>
        <taxon>Actinomycetes</taxon>
        <taxon>Streptosporangiales</taxon>
        <taxon>Streptosporangiaceae</taxon>
        <taxon>Thermocatellispora</taxon>
    </lineage>
</organism>
<proteinExistence type="predicted"/>
<dbReference type="InterPro" id="IPR012347">
    <property type="entry name" value="Ferritin-like"/>
</dbReference>
<dbReference type="CDD" id="cd00657">
    <property type="entry name" value="Ferritin_like"/>
    <property type="match status" value="1"/>
</dbReference>
<evidence type="ECO:0000313" key="4">
    <source>
        <dbReference type="Proteomes" id="UP000578449"/>
    </source>
</evidence>
<dbReference type="InterPro" id="IPR009078">
    <property type="entry name" value="Ferritin-like_SF"/>
</dbReference>
<sequence>MTGSYPGAQAAAYGPVAARAGTPSGPAAKDTEGPVKTLDGLMKALAAEHAAVFAYALIAARATGARKAAATAAYNAHRGRRDQLRGLIRARGGTPAEPEASYALPFTPRDSTEGARLAALVEDGVTAVYLELAACDDPATRRTAALAMQEAAARAYGFRPTIAALPGFPGPDPEATATTPGPTATLSTPSTPSTTATPS</sequence>
<dbReference type="Pfam" id="PF14530">
    <property type="entry name" value="DUF4439"/>
    <property type="match status" value="1"/>
</dbReference>
<dbReference type="Gene3D" id="1.20.1260.10">
    <property type="match status" value="1"/>
</dbReference>
<evidence type="ECO:0000256" key="1">
    <source>
        <dbReference type="SAM" id="MobiDB-lite"/>
    </source>
</evidence>
<evidence type="ECO:0000313" key="3">
    <source>
        <dbReference type="EMBL" id="MBB5133213.1"/>
    </source>
</evidence>
<feature type="compositionally biased region" description="Low complexity" evidence="1">
    <location>
        <begin position="173"/>
        <end position="199"/>
    </location>
</feature>
<dbReference type="SUPFAM" id="SSF47240">
    <property type="entry name" value="Ferritin-like"/>
    <property type="match status" value="1"/>
</dbReference>
<protein>
    <recommendedName>
        <fullName evidence="2">DUF4439 domain-containing protein</fullName>
    </recommendedName>
</protein>
<dbReference type="Proteomes" id="UP000578449">
    <property type="component" value="Unassembled WGS sequence"/>
</dbReference>
<dbReference type="AlphaFoldDB" id="A0A840P5N1"/>
<dbReference type="EMBL" id="JACHGN010000005">
    <property type="protein sequence ID" value="MBB5133213.1"/>
    <property type="molecule type" value="Genomic_DNA"/>
</dbReference>
<name>A0A840P5N1_9ACTN</name>
<feature type="region of interest" description="Disordered" evidence="1">
    <location>
        <begin position="165"/>
        <end position="199"/>
    </location>
</feature>
<dbReference type="RefSeq" id="WP_312924766.1">
    <property type="nucleotide sequence ID" value="NZ_BAABIX010000010.1"/>
</dbReference>